<feature type="transmembrane region" description="Helical" evidence="7">
    <location>
        <begin position="142"/>
        <end position="166"/>
    </location>
</feature>
<protein>
    <recommendedName>
        <fullName evidence="10">Integral membrane protein</fullName>
    </recommendedName>
</protein>
<evidence type="ECO:0000256" key="3">
    <source>
        <dbReference type="ARBA" id="ARBA00022475"/>
    </source>
</evidence>
<organism evidence="8 9">
    <name type="scientific">Aspergillus keveii</name>
    <dbReference type="NCBI Taxonomy" id="714993"/>
    <lineage>
        <taxon>Eukaryota</taxon>
        <taxon>Fungi</taxon>
        <taxon>Dikarya</taxon>
        <taxon>Ascomycota</taxon>
        <taxon>Pezizomycotina</taxon>
        <taxon>Eurotiomycetes</taxon>
        <taxon>Eurotiomycetidae</taxon>
        <taxon>Eurotiales</taxon>
        <taxon>Aspergillaceae</taxon>
        <taxon>Aspergillus</taxon>
        <taxon>Aspergillus subgen. Nidulantes</taxon>
    </lineage>
</organism>
<feature type="transmembrane region" description="Helical" evidence="7">
    <location>
        <begin position="66"/>
        <end position="83"/>
    </location>
</feature>
<evidence type="ECO:0000256" key="5">
    <source>
        <dbReference type="ARBA" id="ARBA00022989"/>
    </source>
</evidence>
<evidence type="ECO:0000256" key="4">
    <source>
        <dbReference type="ARBA" id="ARBA00022692"/>
    </source>
</evidence>
<dbReference type="Pfam" id="PF02417">
    <property type="entry name" value="Chromate_transp"/>
    <property type="match status" value="1"/>
</dbReference>
<keyword evidence="5 7" id="KW-1133">Transmembrane helix</keyword>
<evidence type="ECO:0000256" key="2">
    <source>
        <dbReference type="ARBA" id="ARBA00005262"/>
    </source>
</evidence>
<keyword evidence="4 7" id="KW-0812">Transmembrane</keyword>
<sequence>MALPYQMRASMKYLIPLSAVMLLLAIMGFTGVPNVIWGPDSPVFTSTRQWTTGEHLLNWRLRNAPLWLYQGLHAAPAITWSLLMPLQHIDRFRQYWPTFHRRNGYVVLSISLLLSMTGYLMIGKRVAHTHENIFHFHNLSGLLPIGWPSFELSLICWGPIYLYSLFRTIQTAKTKDIATHRKWAVTHTISAYAISLERVSLGVIYIAGWALAIFPKNAVHRFLRIEDTISAKASLELDTFALANIMGFSIAIWWAVNEWRRAQQSTTSWGASFIAILVSRAKISSPTLALDLFANMYLAGTVKFGGGPVFIPLLRSCLVDPGWAYSRDFLIGFPGPISHFAVFLGAPALRTTSYPTFLGAFLGGLGIFFPGISLARQTR</sequence>
<comment type="caution">
    <text evidence="8">The sequence shown here is derived from an EMBL/GenBank/DDBJ whole genome shotgun (WGS) entry which is preliminary data.</text>
</comment>
<reference evidence="8 9" key="1">
    <citation type="submission" date="2024-07" db="EMBL/GenBank/DDBJ databases">
        <title>Section-level genome sequencing and comparative genomics of Aspergillus sections Usti and Cavernicolus.</title>
        <authorList>
            <consortium name="Lawrence Berkeley National Laboratory"/>
            <person name="Nybo J.L."/>
            <person name="Vesth T.C."/>
            <person name="Theobald S."/>
            <person name="Frisvad J.C."/>
            <person name="Larsen T.O."/>
            <person name="Kjaerboelling I."/>
            <person name="Rothschild-Mancinelli K."/>
            <person name="Lyhne E.K."/>
            <person name="Kogle M.E."/>
            <person name="Barry K."/>
            <person name="Clum A."/>
            <person name="Na H."/>
            <person name="Ledsgaard L."/>
            <person name="Lin J."/>
            <person name="Lipzen A."/>
            <person name="Kuo A."/>
            <person name="Riley R."/>
            <person name="Mondo S."/>
            <person name="Labutti K."/>
            <person name="Haridas S."/>
            <person name="Pangalinan J."/>
            <person name="Salamov A.A."/>
            <person name="Simmons B.A."/>
            <person name="Magnuson J.K."/>
            <person name="Chen J."/>
            <person name="Drula E."/>
            <person name="Henrissat B."/>
            <person name="Wiebenga A."/>
            <person name="Lubbers R.J."/>
            <person name="Gomes A.C."/>
            <person name="Makela M.R."/>
            <person name="Stajich J."/>
            <person name="Grigoriev I.V."/>
            <person name="Mortensen U.H."/>
            <person name="De Vries R.P."/>
            <person name="Baker S.E."/>
            <person name="Andersen M.R."/>
        </authorList>
    </citation>
    <scope>NUCLEOTIDE SEQUENCE [LARGE SCALE GENOMIC DNA]</scope>
    <source>
        <strain evidence="8 9">CBS 209.92</strain>
    </source>
</reference>
<comment type="subcellular location">
    <subcellularLocation>
        <location evidence="1">Cell membrane</location>
        <topology evidence="1">Multi-pass membrane protein</topology>
    </subcellularLocation>
</comment>
<proteinExistence type="inferred from homology"/>
<dbReference type="Proteomes" id="UP001610563">
    <property type="component" value="Unassembled WGS sequence"/>
</dbReference>
<feature type="transmembrane region" description="Helical" evidence="7">
    <location>
        <begin position="104"/>
        <end position="122"/>
    </location>
</feature>
<accession>A0ABR4FHX1</accession>
<keyword evidence="9" id="KW-1185">Reference proteome</keyword>
<evidence type="ECO:0000313" key="8">
    <source>
        <dbReference type="EMBL" id="KAL2782842.1"/>
    </source>
</evidence>
<dbReference type="PANTHER" id="PTHR33567:SF3">
    <property type="entry name" value="CHROMATE ION TRANSPORTER (EUROFUNG)"/>
    <property type="match status" value="1"/>
</dbReference>
<feature type="transmembrane region" description="Helical" evidence="7">
    <location>
        <begin position="329"/>
        <end position="348"/>
    </location>
</feature>
<comment type="similarity">
    <text evidence="2">Belongs to the chromate ion transporter (CHR) (TC 2.A.51) family.</text>
</comment>
<dbReference type="PANTHER" id="PTHR33567">
    <property type="entry name" value="CHROMATE ION TRANSPORTER (EUROFUNG)"/>
    <property type="match status" value="1"/>
</dbReference>
<evidence type="ECO:0000256" key="1">
    <source>
        <dbReference type="ARBA" id="ARBA00004651"/>
    </source>
</evidence>
<keyword evidence="3" id="KW-1003">Cell membrane</keyword>
<name>A0ABR4FHX1_9EURO</name>
<feature type="transmembrane region" description="Helical" evidence="7">
    <location>
        <begin position="354"/>
        <end position="375"/>
    </location>
</feature>
<dbReference type="InterPro" id="IPR003370">
    <property type="entry name" value="Chromate_transpt"/>
</dbReference>
<evidence type="ECO:0000313" key="9">
    <source>
        <dbReference type="Proteomes" id="UP001610563"/>
    </source>
</evidence>
<evidence type="ECO:0000256" key="6">
    <source>
        <dbReference type="ARBA" id="ARBA00023136"/>
    </source>
</evidence>
<keyword evidence="6 7" id="KW-0472">Membrane</keyword>
<evidence type="ECO:0008006" key="10">
    <source>
        <dbReference type="Google" id="ProtNLM"/>
    </source>
</evidence>
<feature type="transmembrane region" description="Helical" evidence="7">
    <location>
        <begin position="239"/>
        <end position="256"/>
    </location>
</feature>
<feature type="transmembrane region" description="Helical" evidence="7">
    <location>
        <begin position="12"/>
        <end position="32"/>
    </location>
</feature>
<gene>
    <name evidence="8" type="ORF">BJX66DRAFT_345473</name>
</gene>
<dbReference type="EMBL" id="JBFTWV010000309">
    <property type="protein sequence ID" value="KAL2782842.1"/>
    <property type="molecule type" value="Genomic_DNA"/>
</dbReference>
<evidence type="ECO:0000256" key="7">
    <source>
        <dbReference type="SAM" id="Phobius"/>
    </source>
</evidence>
<feature type="transmembrane region" description="Helical" evidence="7">
    <location>
        <begin position="199"/>
        <end position="219"/>
    </location>
</feature>